<proteinExistence type="predicted"/>
<protein>
    <recommendedName>
        <fullName evidence="4">DUF834 domain-containing protein</fullName>
    </recommendedName>
</protein>
<evidence type="ECO:0000313" key="3">
    <source>
        <dbReference type="Proteomes" id="UP000479710"/>
    </source>
</evidence>
<organism evidence="2 3">
    <name type="scientific">Oryza meyeriana var. granulata</name>
    <dbReference type="NCBI Taxonomy" id="110450"/>
    <lineage>
        <taxon>Eukaryota</taxon>
        <taxon>Viridiplantae</taxon>
        <taxon>Streptophyta</taxon>
        <taxon>Embryophyta</taxon>
        <taxon>Tracheophyta</taxon>
        <taxon>Spermatophyta</taxon>
        <taxon>Magnoliopsida</taxon>
        <taxon>Liliopsida</taxon>
        <taxon>Poales</taxon>
        <taxon>Poaceae</taxon>
        <taxon>BOP clade</taxon>
        <taxon>Oryzoideae</taxon>
        <taxon>Oryzeae</taxon>
        <taxon>Oryzinae</taxon>
        <taxon>Oryza</taxon>
        <taxon>Oryza meyeriana</taxon>
    </lineage>
</organism>
<accession>A0A6G1DSE5</accession>
<feature type="compositionally biased region" description="Basic residues" evidence="1">
    <location>
        <begin position="73"/>
        <end position="82"/>
    </location>
</feature>
<feature type="compositionally biased region" description="Acidic residues" evidence="1">
    <location>
        <begin position="20"/>
        <end position="29"/>
    </location>
</feature>
<keyword evidence="3" id="KW-1185">Reference proteome</keyword>
<comment type="caution">
    <text evidence="2">The sequence shown here is derived from an EMBL/GenBank/DDBJ whole genome shotgun (WGS) entry which is preliminary data.</text>
</comment>
<dbReference type="AlphaFoldDB" id="A0A6G1DSE5"/>
<dbReference type="EMBL" id="SPHZ02000006">
    <property type="protein sequence ID" value="KAF0915755.1"/>
    <property type="molecule type" value="Genomic_DNA"/>
</dbReference>
<gene>
    <name evidence="2" type="ORF">E2562_038712</name>
</gene>
<evidence type="ECO:0000313" key="2">
    <source>
        <dbReference type="EMBL" id="KAF0915755.1"/>
    </source>
</evidence>
<evidence type="ECO:0008006" key="4">
    <source>
        <dbReference type="Google" id="ProtNLM"/>
    </source>
</evidence>
<feature type="region of interest" description="Disordered" evidence="1">
    <location>
        <begin position="1"/>
        <end position="82"/>
    </location>
</feature>
<name>A0A6G1DSE5_9ORYZ</name>
<sequence>MNGGENRDGFGGCSPVTGDDPVDDDDDGSLEQGTRGGSVRHRSGGRLAQSKWQAEHRAGSGLEAEQHGSGVGRRGKRSGRGRRVQGMWRLDGWCWMAATGCCEDHVPVALGQAKQASAKAASDGGVAWWMLTTGGGRPVTKDKQRRCSTATAAMASDGGRRRRPVTCSDDNPRRRTKEGIEAMLFWGRKAEMGLTPCGCSG</sequence>
<dbReference type="Proteomes" id="UP000479710">
    <property type="component" value="Unassembled WGS sequence"/>
</dbReference>
<reference evidence="2 3" key="1">
    <citation type="submission" date="2019-11" db="EMBL/GenBank/DDBJ databases">
        <title>Whole genome sequence of Oryza granulata.</title>
        <authorList>
            <person name="Li W."/>
        </authorList>
    </citation>
    <scope>NUCLEOTIDE SEQUENCE [LARGE SCALE GENOMIC DNA]</scope>
    <source>
        <strain evidence="3">cv. Menghai</strain>
        <tissue evidence="2">Leaf</tissue>
    </source>
</reference>
<evidence type="ECO:0000256" key="1">
    <source>
        <dbReference type="SAM" id="MobiDB-lite"/>
    </source>
</evidence>
<feature type="region of interest" description="Disordered" evidence="1">
    <location>
        <begin position="153"/>
        <end position="173"/>
    </location>
</feature>